<keyword evidence="3" id="KW-0274">FAD</keyword>
<dbReference type="GO" id="GO:0004499">
    <property type="term" value="F:N,N-dimethylaniline monooxygenase activity"/>
    <property type="evidence" value="ECO:0007669"/>
    <property type="project" value="InterPro"/>
</dbReference>
<evidence type="ECO:0000256" key="5">
    <source>
        <dbReference type="ARBA" id="ARBA00023002"/>
    </source>
</evidence>
<dbReference type="OrthoDB" id="66881at2759"/>
<dbReference type="InterPro" id="IPR020946">
    <property type="entry name" value="Flavin_mOase-like"/>
</dbReference>
<evidence type="ECO:0000256" key="3">
    <source>
        <dbReference type="ARBA" id="ARBA00022827"/>
    </source>
</evidence>
<dbReference type="PANTHER" id="PTHR43872">
    <property type="entry name" value="MONOOXYGENASE, PUTATIVE (AFU_ORTHOLOGUE AFUA_8G02570)-RELATED"/>
    <property type="match status" value="1"/>
</dbReference>
<reference evidence="7 8" key="2">
    <citation type="journal article" date="2021" name="Curr. Genet.">
        <title>Genetic response to nitrogen starvation in the aggressive Eucalyptus foliar pathogen Teratosphaeria destructans.</title>
        <authorList>
            <person name="Havenga M."/>
            <person name="Wingfield B.D."/>
            <person name="Wingfield M.J."/>
            <person name="Dreyer L.L."/>
            <person name="Roets F."/>
            <person name="Aylward J."/>
        </authorList>
    </citation>
    <scope>NUCLEOTIDE SEQUENCE [LARGE SCALE GENOMIC DNA]</scope>
    <source>
        <strain evidence="7">CMW44962</strain>
    </source>
</reference>
<keyword evidence="5" id="KW-0560">Oxidoreductase</keyword>
<evidence type="ECO:0000313" key="7">
    <source>
        <dbReference type="EMBL" id="KAH9827489.1"/>
    </source>
</evidence>
<accession>A0A9W7SRY0</accession>
<dbReference type="Pfam" id="PF00743">
    <property type="entry name" value="FMO-like"/>
    <property type="match status" value="1"/>
</dbReference>
<keyword evidence="6" id="KW-0503">Monooxygenase</keyword>
<comment type="cofactor">
    <cofactor evidence="1">
        <name>FAD</name>
        <dbReference type="ChEBI" id="CHEBI:57692"/>
    </cofactor>
</comment>
<evidence type="ECO:0000256" key="4">
    <source>
        <dbReference type="ARBA" id="ARBA00022857"/>
    </source>
</evidence>
<dbReference type="GO" id="GO:0050660">
    <property type="term" value="F:flavin adenine dinucleotide binding"/>
    <property type="evidence" value="ECO:0007669"/>
    <property type="project" value="InterPro"/>
</dbReference>
<dbReference type="Pfam" id="PF13450">
    <property type="entry name" value="NAD_binding_8"/>
    <property type="match status" value="1"/>
</dbReference>
<evidence type="ECO:0000256" key="6">
    <source>
        <dbReference type="ARBA" id="ARBA00023033"/>
    </source>
</evidence>
<dbReference type="Gene3D" id="3.50.50.60">
    <property type="entry name" value="FAD/NAD(P)-binding domain"/>
    <property type="match status" value="2"/>
</dbReference>
<dbReference type="SUPFAM" id="SSF51905">
    <property type="entry name" value="FAD/NAD(P)-binding domain"/>
    <property type="match status" value="1"/>
</dbReference>
<comment type="caution">
    <text evidence="7">The sequence shown here is derived from an EMBL/GenBank/DDBJ whole genome shotgun (WGS) entry which is preliminary data.</text>
</comment>
<organism evidence="7 8">
    <name type="scientific">Teratosphaeria destructans</name>
    <dbReference type="NCBI Taxonomy" id="418781"/>
    <lineage>
        <taxon>Eukaryota</taxon>
        <taxon>Fungi</taxon>
        <taxon>Dikarya</taxon>
        <taxon>Ascomycota</taxon>
        <taxon>Pezizomycotina</taxon>
        <taxon>Dothideomycetes</taxon>
        <taxon>Dothideomycetidae</taxon>
        <taxon>Mycosphaerellales</taxon>
        <taxon>Teratosphaeriaceae</taxon>
        <taxon>Teratosphaeria</taxon>
    </lineage>
</organism>
<dbReference type="PANTHER" id="PTHR43872:SF1">
    <property type="entry name" value="MONOOXYGENASE, PUTATIVE (AFU_ORTHOLOGUE AFUA_8G02570)-RELATED"/>
    <property type="match status" value="1"/>
</dbReference>
<keyword evidence="2" id="KW-0285">Flavoprotein</keyword>
<dbReference type="FunFam" id="3.50.50.60:FF:000228">
    <property type="entry name" value="FAD-containing monooxygenase EthA"/>
    <property type="match status" value="1"/>
</dbReference>
<proteinExistence type="predicted"/>
<dbReference type="InterPro" id="IPR051820">
    <property type="entry name" value="FAD-binding_MO"/>
</dbReference>
<name>A0A9W7SRY0_9PEZI</name>
<gene>
    <name evidence="7" type="ORF">Tdes44962_MAKER09697</name>
</gene>
<dbReference type="InterPro" id="IPR036188">
    <property type="entry name" value="FAD/NAD-bd_sf"/>
</dbReference>
<protein>
    <submittedName>
        <fullName evidence="7">Pyridine nucleotide-disulfide oxidoreductase</fullName>
    </submittedName>
</protein>
<dbReference type="GO" id="GO:0050661">
    <property type="term" value="F:NADP binding"/>
    <property type="evidence" value="ECO:0007669"/>
    <property type="project" value="InterPro"/>
</dbReference>
<dbReference type="AlphaFoldDB" id="A0A9W7SRY0"/>
<evidence type="ECO:0000256" key="1">
    <source>
        <dbReference type="ARBA" id="ARBA00001974"/>
    </source>
</evidence>
<sequence length="479" mass="54830">MASEQMDYDCVIVGAGISGINFAYRLQERVPNLSYCILEGREEMGGTWSLFKYPGIRSDSDLYTFGFPWRPWESQSPIAEGPKILEYMKESAAMYGIDKKIRYNHSVNAANFSSDSKTWSIDVTANGREHQTIRSRWMLMCTGYYDYQEPLKASIPGIDTFRGQVVHPQFWPEDLDYADKNVVIIGSGATAITLLPNVAKKAKQTTILQRSPSYIMSMPKEDKLETLIRKLTWWSKPLEHKLIRWKWLFVPFLFTRFCLYFPRAARRAVSTAMSKELGPDISRDPHFNPTYNPFEQRLCFCPDSDFYQALRRGKASVATGHIDTVTADTIRLTDGQELHPDIIVTATGLKLRFAGGPYHVGEKFIWRGVMIEDLPNAAYVFGYVGRVVDARRRRHGADDHPMRAEGVVEVVPRRSPYEKEHLREAPLLRLTSTYITKAKNVLPKAGATGAWRPRSFYYQDLLMAWFGDLKSGMEWIRGV</sequence>
<reference evidence="7 8" key="1">
    <citation type="journal article" date="2018" name="IMA Fungus">
        <title>IMA Genome-F 10: Nine draft genome sequences of Claviceps purpurea s.lat., including C. arundinis, C. humidiphila, and C. cf. spartinae, pseudomolecules for the pitch canker pathogen Fusarium circinatum, draft genome of Davidsoniella eucalypti, Grosmannia galeiformis, Quambalaria eucalypti, and Teratosphaeria destructans.</title>
        <authorList>
            <person name="Wingfield B.D."/>
            <person name="Liu M."/>
            <person name="Nguyen H.D."/>
            <person name="Lane F.A."/>
            <person name="Morgan S.W."/>
            <person name="De Vos L."/>
            <person name="Wilken P.M."/>
            <person name="Duong T.A."/>
            <person name="Aylward J."/>
            <person name="Coetzee M.P."/>
            <person name="Dadej K."/>
            <person name="De Beer Z.W."/>
            <person name="Findlay W."/>
            <person name="Havenga M."/>
            <person name="Kolarik M."/>
            <person name="Menzies J.G."/>
            <person name="Naidoo K."/>
            <person name="Pochopski O."/>
            <person name="Shoukouhi P."/>
            <person name="Santana Q.C."/>
            <person name="Seifert K.A."/>
            <person name="Soal N."/>
            <person name="Steenkamp E.T."/>
            <person name="Tatham C.T."/>
            <person name="van der Nest M.A."/>
            <person name="Wingfield M.J."/>
        </authorList>
    </citation>
    <scope>NUCLEOTIDE SEQUENCE [LARGE SCALE GENOMIC DNA]</scope>
    <source>
        <strain evidence="7">CMW44962</strain>
    </source>
</reference>
<dbReference type="EMBL" id="RIBY02001875">
    <property type="protein sequence ID" value="KAH9827489.1"/>
    <property type="molecule type" value="Genomic_DNA"/>
</dbReference>
<dbReference type="Proteomes" id="UP001138500">
    <property type="component" value="Unassembled WGS sequence"/>
</dbReference>
<keyword evidence="4" id="KW-0521">NADP</keyword>
<evidence type="ECO:0000256" key="2">
    <source>
        <dbReference type="ARBA" id="ARBA00022630"/>
    </source>
</evidence>
<evidence type="ECO:0000313" key="8">
    <source>
        <dbReference type="Proteomes" id="UP001138500"/>
    </source>
</evidence>
<keyword evidence="8" id="KW-1185">Reference proteome</keyword>